<dbReference type="PANTHER" id="PTHR11727:SF17">
    <property type="entry name" value="DIMETHYLADENOSINE TRANSFERASE 1, MITOCHONDRIAL"/>
    <property type="match status" value="1"/>
</dbReference>
<evidence type="ECO:0000256" key="7">
    <source>
        <dbReference type="PROSITE-ProRule" id="PRU01026"/>
    </source>
</evidence>
<dbReference type="Gene3D" id="1.10.8.100">
    <property type="entry name" value="Ribosomal RNA adenine dimethylase-like, domain 2"/>
    <property type="match status" value="1"/>
</dbReference>
<keyword evidence="3 7" id="KW-0808">Transferase</keyword>
<dbReference type="GO" id="GO:0005759">
    <property type="term" value="C:mitochondrial matrix"/>
    <property type="evidence" value="ECO:0007669"/>
    <property type="project" value="TreeGrafter"/>
</dbReference>
<keyword evidence="2 7" id="KW-0489">Methyltransferase</keyword>
<dbReference type="GO" id="GO:0006391">
    <property type="term" value="P:transcription initiation at mitochondrial promoter"/>
    <property type="evidence" value="ECO:0007669"/>
    <property type="project" value="TreeGrafter"/>
</dbReference>
<dbReference type="Gene3D" id="3.40.50.150">
    <property type="entry name" value="Vaccinia Virus protein VP39"/>
    <property type="match status" value="1"/>
</dbReference>
<dbReference type="EC" id="2.1.1.-" evidence="8"/>
<dbReference type="OrthoDB" id="16079at2759"/>
<evidence type="ECO:0000313" key="10">
    <source>
        <dbReference type="Proteomes" id="UP000054007"/>
    </source>
</evidence>
<evidence type="ECO:0000256" key="3">
    <source>
        <dbReference type="ARBA" id="ARBA00022679"/>
    </source>
</evidence>
<keyword evidence="4 7" id="KW-0949">S-adenosyl-L-methionine</keyword>
<keyword evidence="8" id="KW-0698">rRNA processing</keyword>
<dbReference type="STRING" id="1314674.A0A0D7BIT3"/>
<reference evidence="9 10" key="1">
    <citation type="journal article" date="2015" name="Fungal Genet. Biol.">
        <title>Evolution of novel wood decay mechanisms in Agaricales revealed by the genome sequences of Fistulina hepatica and Cylindrobasidium torrendii.</title>
        <authorList>
            <person name="Floudas D."/>
            <person name="Held B.W."/>
            <person name="Riley R."/>
            <person name="Nagy L.G."/>
            <person name="Koehler G."/>
            <person name="Ransdell A.S."/>
            <person name="Younus H."/>
            <person name="Chow J."/>
            <person name="Chiniquy J."/>
            <person name="Lipzen A."/>
            <person name="Tritt A."/>
            <person name="Sun H."/>
            <person name="Haridas S."/>
            <person name="LaButti K."/>
            <person name="Ohm R.A."/>
            <person name="Kues U."/>
            <person name="Blanchette R.A."/>
            <person name="Grigoriev I.V."/>
            <person name="Minto R.E."/>
            <person name="Hibbett D.S."/>
        </authorList>
    </citation>
    <scope>NUCLEOTIDE SEQUENCE [LARGE SCALE GENOMIC DNA]</scope>
    <source>
        <strain evidence="9 10">FP15055 ss-10</strain>
    </source>
</reference>
<sequence length="397" mass="44783">MLRRCWTLQRQRPFLSSPLFRNHSSATARRKALPKLASSYTLPPPSEWTQYFGHRQRGVRNAISCPVAAKAIAEAIAPEGTKGLVVIEAFPGPGVLSRALLELPKERISKLVVLEDDPFLQALLPLKQAHPGRVHVIPKSGHYWDAYDSIGAETKIANHPWEEVHPSLRFVSHVIPSEVGEQYLSQWLRFIPDHGWIFKHGRVPMHLIVPGSAWKRFNAPVGDPNRSKITILVEALVEHSLLVPSSVTDPYSEVFWPPKRDIEFQSESGSRRNKSLKLLGYPQEVITVIPKGGEPIIKPDRMDHWDYVLRRLFAVRATPLLQSLKHLGAGAESLGDAIWGDNIPAEIRASRDTTGQNLTIEQWSRLIDAFFEWPFAPKNLGTLGTETTHSRRAKNRR</sequence>
<comment type="similarity">
    <text evidence="7 8">Belongs to the class I-like SAM-binding methyltransferase superfamily. rRNA adenine N(6)-methyltransferase family.</text>
</comment>
<dbReference type="AlphaFoldDB" id="A0A0D7BIT3"/>
<dbReference type="GO" id="GO:0034246">
    <property type="term" value="F:mitochondrial transcription factor activity"/>
    <property type="evidence" value="ECO:0007669"/>
    <property type="project" value="TreeGrafter"/>
</dbReference>
<accession>A0A0D7BIT3</accession>
<comment type="function">
    <text evidence="6">Mitochondrial transcription factor that confers selective promoter recognition on the core subunit of the yeast mitochondrial RNA polymerase. Interacts with DNA in a non-specific manner.</text>
</comment>
<comment type="subcellular location">
    <subcellularLocation>
        <location evidence="1">Mitochondrion</location>
    </subcellularLocation>
</comment>
<dbReference type="GO" id="GO:0000179">
    <property type="term" value="F:rRNA (adenine-N6,N6-)-dimethyltransferase activity"/>
    <property type="evidence" value="ECO:0007669"/>
    <property type="project" value="UniProtKB-UniRule"/>
</dbReference>
<gene>
    <name evidence="9" type="ORF">CYLTODRAFT_393573</name>
</gene>
<dbReference type="EMBL" id="KN880482">
    <property type="protein sequence ID" value="KIY69556.1"/>
    <property type="molecule type" value="Genomic_DNA"/>
</dbReference>
<evidence type="ECO:0000313" key="9">
    <source>
        <dbReference type="EMBL" id="KIY69556.1"/>
    </source>
</evidence>
<evidence type="ECO:0000256" key="6">
    <source>
        <dbReference type="ARBA" id="ARBA00024915"/>
    </source>
</evidence>
<name>A0A0D7BIT3_9AGAR</name>
<feature type="binding site" evidence="7">
    <location>
        <position position="115"/>
    </location>
    <ligand>
        <name>S-adenosyl-L-methionine</name>
        <dbReference type="ChEBI" id="CHEBI:59789"/>
    </ligand>
</feature>
<dbReference type="PANTHER" id="PTHR11727">
    <property type="entry name" value="DIMETHYLADENOSINE TRANSFERASE"/>
    <property type="match status" value="1"/>
</dbReference>
<keyword evidence="5 7" id="KW-0694">RNA-binding</keyword>
<organism evidence="9 10">
    <name type="scientific">Cylindrobasidium torrendii FP15055 ss-10</name>
    <dbReference type="NCBI Taxonomy" id="1314674"/>
    <lineage>
        <taxon>Eukaryota</taxon>
        <taxon>Fungi</taxon>
        <taxon>Dikarya</taxon>
        <taxon>Basidiomycota</taxon>
        <taxon>Agaricomycotina</taxon>
        <taxon>Agaricomycetes</taxon>
        <taxon>Agaricomycetidae</taxon>
        <taxon>Agaricales</taxon>
        <taxon>Marasmiineae</taxon>
        <taxon>Physalacriaceae</taxon>
        <taxon>Cylindrobasidium</taxon>
    </lineage>
</organism>
<feature type="binding site" evidence="7">
    <location>
        <position position="63"/>
    </location>
    <ligand>
        <name>S-adenosyl-L-methionine</name>
        <dbReference type="ChEBI" id="CHEBI:59789"/>
    </ligand>
</feature>
<dbReference type="InterPro" id="IPR023165">
    <property type="entry name" value="rRNA_Ade_diMease-like_C"/>
</dbReference>
<evidence type="ECO:0000256" key="8">
    <source>
        <dbReference type="RuleBase" id="RU362106"/>
    </source>
</evidence>
<protein>
    <recommendedName>
        <fullName evidence="8">rRNA adenine N(6)-methyltransferase</fullName>
        <ecNumber evidence="8">2.1.1.-</ecNumber>
    </recommendedName>
</protein>
<dbReference type="GO" id="GO:0003723">
    <property type="term" value="F:RNA binding"/>
    <property type="evidence" value="ECO:0007669"/>
    <property type="project" value="UniProtKB-UniRule"/>
</dbReference>
<dbReference type="InterPro" id="IPR001737">
    <property type="entry name" value="KsgA/Erm"/>
</dbReference>
<evidence type="ECO:0000256" key="5">
    <source>
        <dbReference type="ARBA" id="ARBA00022884"/>
    </source>
</evidence>
<dbReference type="Pfam" id="PF00398">
    <property type="entry name" value="RrnaAD"/>
    <property type="match status" value="1"/>
</dbReference>
<dbReference type="PROSITE" id="PS51689">
    <property type="entry name" value="SAM_RNA_A_N6_MT"/>
    <property type="match status" value="1"/>
</dbReference>
<keyword evidence="10" id="KW-1185">Reference proteome</keyword>
<comment type="caution">
    <text evidence="7">Lacks conserved residue(s) required for the propagation of feature annotation.</text>
</comment>
<evidence type="ECO:0000256" key="4">
    <source>
        <dbReference type="ARBA" id="ARBA00022691"/>
    </source>
</evidence>
<evidence type="ECO:0000256" key="2">
    <source>
        <dbReference type="ARBA" id="ARBA00022603"/>
    </source>
</evidence>
<dbReference type="InterPro" id="IPR029063">
    <property type="entry name" value="SAM-dependent_MTases_sf"/>
</dbReference>
<feature type="binding site" evidence="7">
    <location>
        <position position="61"/>
    </location>
    <ligand>
        <name>S-adenosyl-L-methionine</name>
        <dbReference type="ChEBI" id="CHEBI:59789"/>
    </ligand>
</feature>
<evidence type="ECO:0000256" key="1">
    <source>
        <dbReference type="ARBA" id="ARBA00004173"/>
    </source>
</evidence>
<dbReference type="SUPFAM" id="SSF53335">
    <property type="entry name" value="S-adenosyl-L-methionine-dependent methyltransferases"/>
    <property type="match status" value="1"/>
</dbReference>
<proteinExistence type="inferred from homology"/>
<dbReference type="Proteomes" id="UP000054007">
    <property type="component" value="Unassembled WGS sequence"/>
</dbReference>